<dbReference type="Proteomes" id="UP000750711">
    <property type="component" value="Unassembled WGS sequence"/>
</dbReference>
<feature type="compositionally biased region" description="Polar residues" evidence="1">
    <location>
        <begin position="718"/>
        <end position="729"/>
    </location>
</feature>
<feature type="compositionally biased region" description="Polar residues" evidence="1">
    <location>
        <begin position="945"/>
        <end position="955"/>
    </location>
</feature>
<feature type="region of interest" description="Disordered" evidence="1">
    <location>
        <begin position="308"/>
        <end position="408"/>
    </location>
</feature>
<feature type="region of interest" description="Disordered" evidence="1">
    <location>
        <begin position="234"/>
        <end position="282"/>
    </location>
</feature>
<protein>
    <submittedName>
        <fullName evidence="2">Uncharacterized protein</fullName>
    </submittedName>
</protein>
<evidence type="ECO:0000313" key="2">
    <source>
        <dbReference type="EMBL" id="KAH0565057.1"/>
    </source>
</evidence>
<feature type="compositionally biased region" description="Polar residues" evidence="1">
    <location>
        <begin position="324"/>
        <end position="337"/>
    </location>
</feature>
<evidence type="ECO:0000256" key="1">
    <source>
        <dbReference type="SAM" id="MobiDB-lite"/>
    </source>
</evidence>
<accession>A0A9P8LGH0</accession>
<feature type="compositionally biased region" description="Polar residues" evidence="1">
    <location>
        <begin position="681"/>
        <end position="705"/>
    </location>
</feature>
<evidence type="ECO:0000313" key="3">
    <source>
        <dbReference type="Proteomes" id="UP000750711"/>
    </source>
</evidence>
<dbReference type="Pfam" id="PF13374">
    <property type="entry name" value="TPR_10"/>
    <property type="match status" value="1"/>
</dbReference>
<feature type="compositionally biased region" description="Polar residues" evidence="1">
    <location>
        <begin position="521"/>
        <end position="533"/>
    </location>
</feature>
<dbReference type="InterPro" id="IPR011990">
    <property type="entry name" value="TPR-like_helical_dom_sf"/>
</dbReference>
<feature type="region of interest" description="Disordered" evidence="1">
    <location>
        <begin position="681"/>
        <end position="744"/>
    </location>
</feature>
<feature type="region of interest" description="Disordered" evidence="1">
    <location>
        <begin position="1199"/>
        <end position="1259"/>
    </location>
</feature>
<feature type="compositionally biased region" description="Basic and acidic residues" evidence="1">
    <location>
        <begin position="554"/>
        <end position="569"/>
    </location>
</feature>
<comment type="caution">
    <text evidence="2">The sequence shown here is derived from an EMBL/GenBank/DDBJ whole genome shotgun (WGS) entry which is preliminary data.</text>
</comment>
<proteinExistence type="predicted"/>
<name>A0A9P8LGH0_9PEZI</name>
<organism evidence="2 3">
    <name type="scientific">Trichoglossum hirsutum</name>
    <dbReference type="NCBI Taxonomy" id="265104"/>
    <lineage>
        <taxon>Eukaryota</taxon>
        <taxon>Fungi</taxon>
        <taxon>Dikarya</taxon>
        <taxon>Ascomycota</taxon>
        <taxon>Pezizomycotina</taxon>
        <taxon>Geoglossomycetes</taxon>
        <taxon>Geoglossales</taxon>
        <taxon>Geoglossaceae</taxon>
        <taxon>Trichoglossum</taxon>
    </lineage>
</organism>
<feature type="compositionally biased region" description="Low complexity" evidence="1">
    <location>
        <begin position="917"/>
        <end position="944"/>
    </location>
</feature>
<reference evidence="2" key="1">
    <citation type="submission" date="2021-03" db="EMBL/GenBank/DDBJ databases">
        <title>Comparative genomics and phylogenomic investigation of the class Geoglossomycetes provide insights into ecological specialization and systematics.</title>
        <authorList>
            <person name="Melie T."/>
            <person name="Pirro S."/>
            <person name="Miller A.N."/>
            <person name="Quandt A."/>
        </authorList>
    </citation>
    <scope>NUCLEOTIDE SEQUENCE</scope>
    <source>
        <strain evidence="2">CAQ_001_2017</strain>
    </source>
</reference>
<dbReference type="EMBL" id="JAGHQM010000142">
    <property type="protein sequence ID" value="KAH0565057.1"/>
    <property type="molecule type" value="Genomic_DNA"/>
</dbReference>
<feature type="region of interest" description="Disordered" evidence="1">
    <location>
        <begin position="505"/>
        <end position="610"/>
    </location>
</feature>
<feature type="compositionally biased region" description="Low complexity" evidence="1">
    <location>
        <begin position="250"/>
        <end position="261"/>
    </location>
</feature>
<feature type="compositionally biased region" description="Acidic residues" evidence="1">
    <location>
        <begin position="240"/>
        <end position="249"/>
    </location>
</feature>
<keyword evidence="3" id="KW-1185">Reference proteome</keyword>
<feature type="region of interest" description="Disordered" evidence="1">
    <location>
        <begin position="66"/>
        <end position="88"/>
    </location>
</feature>
<feature type="region of interest" description="Disordered" evidence="1">
    <location>
        <begin position="911"/>
        <end position="955"/>
    </location>
</feature>
<feature type="compositionally biased region" description="Basic and acidic residues" evidence="1">
    <location>
        <begin position="357"/>
        <end position="387"/>
    </location>
</feature>
<feature type="compositionally biased region" description="Polar residues" evidence="1">
    <location>
        <begin position="541"/>
        <end position="552"/>
    </location>
</feature>
<dbReference type="Gene3D" id="1.25.40.10">
    <property type="entry name" value="Tetratricopeptide repeat domain"/>
    <property type="match status" value="1"/>
</dbReference>
<feature type="compositionally biased region" description="Low complexity" evidence="1">
    <location>
        <begin position="308"/>
        <end position="323"/>
    </location>
</feature>
<sequence length="1285" mass="140602">MTSLLLRQVRRGTGKALPEIYGSTGISAGIGTTPPETTDEQKLGQFALVAKKGSIHLVNSLRSTTESSATAVEPSEFGESSQATAVEPSEFGESPVLEQWRDIQIDTNQLLPHAFKAPPLKSQKPFAGGFRARVRRTTHGILIRIIRKLSHEVEEVADIQMHAFQPSNGTNGRSELDGKEFRGFELDASSLRESPLSRRENGPTTATRDHVALFDNIFDISPYPAWASGPSFPLTTSELDPADLGESEEPISSISSEAGGSRSEREPTLALTMPENNPKCRQVSLPSSIIGVHLSNSQHQPELTFPISSEASSDSQSLRSRCSYQLQSTPGNTPSSAPTSSLDPKSPPSPSFSFVSREPDTLIRQSDRRSAQSNKPEPKPKPWDRRRSPPAPFGAKDATSEGLPDSQVHRNTLGAISSLAVTYQDSGTQNEAENSGAKVLEGRKELGGAHSDTQTATTNLAATYWSQGRIIEAEALEVEALEARMKGFEEAASYHEPWTQRRLAPYSRKTNMTTDEGESSDIASTENPPTSNISRRESQDEVTVNTVPPSYDTNEDRNQGRTEATRRPDLSSADVRAPSAAKIGTDDQVSRLEGQLNTEPDDLVQRAETRSPISPSGVLTGNIVIHRGLNKWIQASAYDYSGHDWALGNDFGTSNIEETQLALSLPDDKIAVDPVSSSIELGSLAGPSQQISPPLHESSQISSLGSLHPSRSIEAVQDTLSQRSDATEVSQEHASDPVSQGYPTVNILGTRPPEGYVFRHRITNSQSTGISPSPTINDISLADLPTQTPISPHHNVAELSVEPDISSLGIDRASQIPLLAGSYTEFERTNDIKTRARRLQASIFRYIKLISIAISTNLVQLAQYFLYRQQIKLRVPAGRVRIKWRCKCGQQLFDDFVEVRPGAAKNLEDHLNRHPQAGTGSPTSSSSGSSSSASRANSSSTRPSAQTSLSSTSFGDIGLSRTSQYSPVIQERGQPAIVPLSGFSEPRWLLTCASGERFDTRLYHVDVNAVLIKSDRDLAVRLRQQYSQLRAPWHQILRLRGLATIQFVQFEVHRSRAVDIRKCPDMPPPSSANYIFAPSDLLPPVGENYLMHLFHHPQDYDDEYITYVRLPKKCGTRLRVLQNRDVEIGWGINLVEGFQAARVWAMAVGVFLTSSLVFGAVWAAKRGFIGGVWGFGLDLHGADINFSCMDRGGSNSTLIKLGRRPRTLPGHTNRTGLDQPLSADPTVENPMDNYQPKSPSHSSAHERITPELLVQDDTSKDLVAAEAVKTTETFVHPQDRTTDEW</sequence>
<gene>
    <name evidence="2" type="ORF">GP486_001553</name>
</gene>